<dbReference type="AlphaFoldDB" id="A0A975T130"/>
<proteinExistence type="predicted"/>
<dbReference type="Proteomes" id="UP000683575">
    <property type="component" value="Chromosome"/>
</dbReference>
<protein>
    <submittedName>
        <fullName evidence="1">Uncharacterized protein</fullName>
    </submittedName>
</protein>
<dbReference type="KEGG" id="nps:KRR39_08090"/>
<evidence type="ECO:0000313" key="1">
    <source>
        <dbReference type="EMBL" id="QWZ09688.1"/>
    </source>
</evidence>
<gene>
    <name evidence="1" type="ORF">KRR39_08090</name>
</gene>
<organism evidence="1 2">
    <name type="scientific">Nocardioides panacis</name>
    <dbReference type="NCBI Taxonomy" id="2849501"/>
    <lineage>
        <taxon>Bacteria</taxon>
        <taxon>Bacillati</taxon>
        <taxon>Actinomycetota</taxon>
        <taxon>Actinomycetes</taxon>
        <taxon>Propionibacteriales</taxon>
        <taxon>Nocardioidaceae</taxon>
        <taxon>Nocardioides</taxon>
    </lineage>
</organism>
<keyword evidence="2" id="KW-1185">Reference proteome</keyword>
<dbReference type="EMBL" id="CP077062">
    <property type="protein sequence ID" value="QWZ09688.1"/>
    <property type="molecule type" value="Genomic_DNA"/>
</dbReference>
<sequence length="189" mass="20734">MTNTPSTTASAASIALVDELDDAFDELAYNSDADEAFNKHVAYGLIAILWGYRPWLDNVDYPSPGLPGYLYDDELDEHDRVEYVLTTQAPVLGQVWWNVYNIVHAHGPAATLEAIIDAGTNDTREDRPGLAEAVMAKWTSAAETYSRRGPNPYGLTYQTPPYELAILARLERHAQAAAHSGPEQPTDAA</sequence>
<dbReference type="RefSeq" id="WP_216941534.1">
    <property type="nucleotide sequence ID" value="NZ_CP077062.1"/>
</dbReference>
<reference evidence="1" key="1">
    <citation type="submission" date="2021-06" db="EMBL/GenBank/DDBJ databases">
        <title>Complete genome sequence of Nocardioides sp. G188.</title>
        <authorList>
            <person name="Im W.-T."/>
        </authorList>
    </citation>
    <scope>NUCLEOTIDE SEQUENCE</scope>
    <source>
        <strain evidence="1">G188</strain>
    </source>
</reference>
<evidence type="ECO:0000313" key="2">
    <source>
        <dbReference type="Proteomes" id="UP000683575"/>
    </source>
</evidence>
<name>A0A975T130_9ACTN</name>
<accession>A0A975T130</accession>